<dbReference type="PANTHER" id="PTHR44167">
    <property type="entry name" value="OVARIAN-SPECIFIC SERINE/THREONINE-PROTEIN KINASE LOK-RELATED"/>
    <property type="match status" value="1"/>
</dbReference>
<dbReference type="EMBL" id="JASNWA010000007">
    <property type="protein sequence ID" value="KAK3172317.1"/>
    <property type="molecule type" value="Genomic_DNA"/>
</dbReference>
<keyword evidence="1" id="KW-0067">ATP-binding</keyword>
<evidence type="ECO:0000313" key="4">
    <source>
        <dbReference type="EMBL" id="KAK3172317.1"/>
    </source>
</evidence>
<dbReference type="InterPro" id="IPR017441">
    <property type="entry name" value="Protein_kinase_ATP_BS"/>
</dbReference>
<proteinExistence type="predicted"/>
<dbReference type="Proteomes" id="UP001276659">
    <property type="component" value="Unassembled WGS sequence"/>
</dbReference>
<keyword evidence="5" id="KW-1185">Reference proteome</keyword>
<dbReference type="Gene3D" id="1.10.510.10">
    <property type="entry name" value="Transferase(Phosphotransferase) domain 1"/>
    <property type="match status" value="1"/>
</dbReference>
<evidence type="ECO:0000259" key="3">
    <source>
        <dbReference type="PROSITE" id="PS50011"/>
    </source>
</evidence>
<dbReference type="SUPFAM" id="SSF56112">
    <property type="entry name" value="Protein kinase-like (PK-like)"/>
    <property type="match status" value="1"/>
</dbReference>
<dbReference type="PANTHER" id="PTHR44167:SF24">
    <property type="entry name" value="SERINE_THREONINE-PROTEIN KINASE CHK2"/>
    <property type="match status" value="1"/>
</dbReference>
<dbReference type="Pfam" id="PF00069">
    <property type="entry name" value="Pkinase"/>
    <property type="match status" value="1"/>
</dbReference>
<dbReference type="GO" id="GO:0005524">
    <property type="term" value="F:ATP binding"/>
    <property type="evidence" value="ECO:0007669"/>
    <property type="project" value="UniProtKB-UniRule"/>
</dbReference>
<evidence type="ECO:0000256" key="1">
    <source>
        <dbReference type="PROSITE-ProRule" id="PRU10141"/>
    </source>
</evidence>
<feature type="binding site" evidence="1">
    <location>
        <position position="253"/>
    </location>
    <ligand>
        <name>ATP</name>
        <dbReference type="ChEBI" id="CHEBI:30616"/>
    </ligand>
</feature>
<feature type="domain" description="Protein kinase" evidence="3">
    <location>
        <begin position="223"/>
        <end position="480"/>
    </location>
</feature>
<dbReference type="PROSITE" id="PS50011">
    <property type="entry name" value="PROTEIN_KINASE_DOM"/>
    <property type="match status" value="1"/>
</dbReference>
<dbReference type="InterPro" id="IPR011009">
    <property type="entry name" value="Kinase-like_dom_sf"/>
</dbReference>
<dbReference type="GO" id="GO:0005634">
    <property type="term" value="C:nucleus"/>
    <property type="evidence" value="ECO:0007669"/>
    <property type="project" value="TreeGrafter"/>
</dbReference>
<sequence length="501" mass="56687">MNTTLNTLSQHEKGLERSNIYQSRPKDETSGEEASEERESEKEIHHGYYCVTFECRPFTTGFKFVLGRGSGKKFGAMRNVDILLAAPKTKYSVQLKAAHALLGIHPVSGAWMLYTTDDNSSTSSVAPLDDPPGSRGSRGSMDATVRFYDEDLTYNESRPLSRVRTNLEIGRLHYDVLFTITEPEQEALYRETRDKILRATCVEVPRTTISGIPFDIDGSTKTAVFRLGLGSGSFGRVYEGFDRRTGDLRVVKKITLDNKHQRPLVECEIKANNLFNYSEGIVTLYECSNSEGGEGATAQKYPFDVFLVLEKGVSFNKYAWNAEIPVHWELRSILLRQLLQALAVIHRQGCMHRDITPMNILYFEPKRAGFCDFGKICYSRTDTDTALAAWSWLPPEIEANKRNVYDQKIDIWMLGITILHSWYPQVLRGLKYRNQGDYVHICNRLRAEGHSGLDGLLLKMISWDAKGRPSAEQAVSDSCLVNAFHKQPESAKSSDRKRLQA</sequence>
<organism evidence="4 5">
    <name type="scientific">Lepraria neglecta</name>
    <dbReference type="NCBI Taxonomy" id="209136"/>
    <lineage>
        <taxon>Eukaryota</taxon>
        <taxon>Fungi</taxon>
        <taxon>Dikarya</taxon>
        <taxon>Ascomycota</taxon>
        <taxon>Pezizomycotina</taxon>
        <taxon>Lecanoromycetes</taxon>
        <taxon>OSLEUM clade</taxon>
        <taxon>Lecanoromycetidae</taxon>
        <taxon>Lecanorales</taxon>
        <taxon>Lecanorineae</taxon>
        <taxon>Stereocaulaceae</taxon>
        <taxon>Lepraria</taxon>
    </lineage>
</organism>
<dbReference type="PROSITE" id="PS00107">
    <property type="entry name" value="PROTEIN_KINASE_ATP"/>
    <property type="match status" value="1"/>
</dbReference>
<name>A0AAE0DJG5_9LECA</name>
<dbReference type="AlphaFoldDB" id="A0AAE0DJG5"/>
<dbReference type="GO" id="GO:0004674">
    <property type="term" value="F:protein serine/threonine kinase activity"/>
    <property type="evidence" value="ECO:0007669"/>
    <property type="project" value="TreeGrafter"/>
</dbReference>
<keyword evidence="1" id="KW-0547">Nucleotide-binding</keyword>
<reference evidence="4" key="1">
    <citation type="submission" date="2022-11" db="EMBL/GenBank/DDBJ databases">
        <title>Chromosomal genome sequence assembly and mating type (MAT) locus characterization of the leprose asexual lichenized fungus Lepraria neglecta (Nyl.) Erichsen.</title>
        <authorList>
            <person name="Allen J.L."/>
            <person name="Pfeffer B."/>
        </authorList>
    </citation>
    <scope>NUCLEOTIDE SEQUENCE</scope>
    <source>
        <strain evidence="4">Allen 5258</strain>
    </source>
</reference>
<feature type="region of interest" description="Disordered" evidence="2">
    <location>
        <begin position="1"/>
        <end position="41"/>
    </location>
</feature>
<protein>
    <recommendedName>
        <fullName evidence="3">Protein kinase domain-containing protein</fullName>
    </recommendedName>
</protein>
<evidence type="ECO:0000256" key="2">
    <source>
        <dbReference type="SAM" id="MobiDB-lite"/>
    </source>
</evidence>
<dbReference type="InterPro" id="IPR000719">
    <property type="entry name" value="Prot_kinase_dom"/>
</dbReference>
<gene>
    <name evidence="4" type="ORF">OEA41_005638</name>
</gene>
<dbReference type="CDD" id="cd00180">
    <property type="entry name" value="PKc"/>
    <property type="match status" value="1"/>
</dbReference>
<accession>A0AAE0DJG5</accession>
<comment type="caution">
    <text evidence="4">The sequence shown here is derived from an EMBL/GenBank/DDBJ whole genome shotgun (WGS) entry which is preliminary data.</text>
</comment>
<dbReference type="GO" id="GO:0044773">
    <property type="term" value="P:mitotic DNA damage checkpoint signaling"/>
    <property type="evidence" value="ECO:0007669"/>
    <property type="project" value="TreeGrafter"/>
</dbReference>
<evidence type="ECO:0000313" key="5">
    <source>
        <dbReference type="Proteomes" id="UP001276659"/>
    </source>
</evidence>